<evidence type="ECO:0000313" key="2">
    <source>
        <dbReference type="Proteomes" id="UP000550707"/>
    </source>
</evidence>
<gene>
    <name evidence="1" type="ORF">HJG59_010571</name>
</gene>
<organism evidence="1 2">
    <name type="scientific">Molossus molossus</name>
    <name type="common">Pallas' mastiff bat</name>
    <name type="synonym">Vespertilio molossus</name>
    <dbReference type="NCBI Taxonomy" id="27622"/>
    <lineage>
        <taxon>Eukaryota</taxon>
        <taxon>Metazoa</taxon>
        <taxon>Chordata</taxon>
        <taxon>Craniata</taxon>
        <taxon>Vertebrata</taxon>
        <taxon>Euteleostomi</taxon>
        <taxon>Mammalia</taxon>
        <taxon>Eutheria</taxon>
        <taxon>Laurasiatheria</taxon>
        <taxon>Chiroptera</taxon>
        <taxon>Yangochiroptera</taxon>
        <taxon>Molossidae</taxon>
        <taxon>Molossus</taxon>
    </lineage>
</organism>
<dbReference type="PANTHER" id="PTHR33166">
    <property type="entry name" value="GAG_P30 DOMAIN-CONTAINING PROTEIN"/>
    <property type="match status" value="1"/>
</dbReference>
<evidence type="ECO:0000313" key="1">
    <source>
        <dbReference type="EMBL" id="KAF6480721.1"/>
    </source>
</evidence>
<sequence length="149" mass="16408">MDPTYPAGTTLLHSHSASDIRSKLKKLEDGHETPQRELLHIAFKVFNNQEEMEREEQQKRQQENYLMLAKALQGNTGAKALGDNLLSQVLLIPASNANKWATERDSAQTLAPHRGLAHTVTTRATGELIALSAKGHSGRPFPTTPHPGQ</sequence>
<keyword evidence="2" id="KW-1185">Reference proteome</keyword>
<dbReference type="InterPro" id="IPR050462">
    <property type="entry name" value="Retroviral_Gag-Pol_poly"/>
</dbReference>
<dbReference type="Proteomes" id="UP000550707">
    <property type="component" value="Unassembled WGS sequence"/>
</dbReference>
<dbReference type="AlphaFoldDB" id="A0A7J8I8T6"/>
<reference evidence="1 2" key="1">
    <citation type="journal article" date="2020" name="Nature">
        <title>Six reference-quality genomes reveal evolution of bat adaptations.</title>
        <authorList>
            <person name="Jebb D."/>
            <person name="Huang Z."/>
            <person name="Pippel M."/>
            <person name="Hughes G.M."/>
            <person name="Lavrichenko K."/>
            <person name="Devanna P."/>
            <person name="Winkler S."/>
            <person name="Jermiin L.S."/>
            <person name="Skirmuntt E.C."/>
            <person name="Katzourakis A."/>
            <person name="Burkitt-Gray L."/>
            <person name="Ray D.A."/>
            <person name="Sullivan K.A.M."/>
            <person name="Roscito J.G."/>
            <person name="Kirilenko B.M."/>
            <person name="Davalos L.M."/>
            <person name="Corthals A.P."/>
            <person name="Power M.L."/>
            <person name="Jones G."/>
            <person name="Ransome R.D."/>
            <person name="Dechmann D.K.N."/>
            <person name="Locatelli A.G."/>
            <person name="Puechmaille S.J."/>
            <person name="Fedrigo O."/>
            <person name="Jarvis E.D."/>
            <person name="Hiller M."/>
            <person name="Vernes S.C."/>
            <person name="Myers E.W."/>
            <person name="Teeling E.C."/>
        </authorList>
    </citation>
    <scope>NUCLEOTIDE SEQUENCE [LARGE SCALE GENOMIC DNA]</scope>
    <source>
        <strain evidence="1">MMolMol1</strain>
        <tissue evidence="1">Muscle</tissue>
    </source>
</reference>
<name>A0A7J8I8T6_MOLMO</name>
<comment type="caution">
    <text evidence="1">The sequence shown here is derived from an EMBL/GenBank/DDBJ whole genome shotgun (WGS) entry which is preliminary data.</text>
</comment>
<accession>A0A7J8I8T6</accession>
<protein>
    <submittedName>
        <fullName evidence="1">Uncharacterized protein</fullName>
    </submittedName>
</protein>
<proteinExistence type="predicted"/>
<dbReference type="InParanoid" id="A0A7J8I8T6"/>
<dbReference type="EMBL" id="JACASF010000004">
    <property type="protein sequence ID" value="KAF6480721.1"/>
    <property type="molecule type" value="Genomic_DNA"/>
</dbReference>